<organism evidence="2 3">
    <name type="scientific">Synaphobranchus kaupii</name>
    <name type="common">Kaup's arrowtooth eel</name>
    <dbReference type="NCBI Taxonomy" id="118154"/>
    <lineage>
        <taxon>Eukaryota</taxon>
        <taxon>Metazoa</taxon>
        <taxon>Chordata</taxon>
        <taxon>Craniata</taxon>
        <taxon>Vertebrata</taxon>
        <taxon>Euteleostomi</taxon>
        <taxon>Actinopterygii</taxon>
        <taxon>Neopterygii</taxon>
        <taxon>Teleostei</taxon>
        <taxon>Anguilliformes</taxon>
        <taxon>Synaphobranchidae</taxon>
        <taxon>Synaphobranchus</taxon>
    </lineage>
</organism>
<proteinExistence type="predicted"/>
<feature type="chain" id="PRO_5040482787" description="Secreted protein" evidence="1">
    <location>
        <begin position="21"/>
        <end position="96"/>
    </location>
</feature>
<reference evidence="2" key="1">
    <citation type="journal article" date="2023" name="Science">
        <title>Genome structures resolve the early diversification of teleost fishes.</title>
        <authorList>
            <person name="Parey E."/>
            <person name="Louis A."/>
            <person name="Montfort J."/>
            <person name="Bouchez O."/>
            <person name="Roques C."/>
            <person name="Iampietro C."/>
            <person name="Lluch J."/>
            <person name="Castinel A."/>
            <person name="Donnadieu C."/>
            <person name="Desvignes T."/>
            <person name="Floi Bucao C."/>
            <person name="Jouanno E."/>
            <person name="Wen M."/>
            <person name="Mejri S."/>
            <person name="Dirks R."/>
            <person name="Jansen H."/>
            <person name="Henkel C."/>
            <person name="Chen W.J."/>
            <person name="Zahm M."/>
            <person name="Cabau C."/>
            <person name="Klopp C."/>
            <person name="Thompson A.W."/>
            <person name="Robinson-Rechavi M."/>
            <person name="Braasch I."/>
            <person name="Lecointre G."/>
            <person name="Bobe J."/>
            <person name="Postlethwait J.H."/>
            <person name="Berthelot C."/>
            <person name="Roest Crollius H."/>
            <person name="Guiguen Y."/>
        </authorList>
    </citation>
    <scope>NUCLEOTIDE SEQUENCE</scope>
    <source>
        <strain evidence="2">WJC10195</strain>
    </source>
</reference>
<name>A0A9Q1EPB1_SYNKA</name>
<sequence length="96" mass="11042">MPQCTGVCLFLAGFCVAVHTTPSIRRDLPLPDCVSHYAMRSGGYLITEEPPSSPSMRLLIMERCWETCNMRYGWERLVSVRRDYKRAENPALRSPY</sequence>
<evidence type="ECO:0000313" key="3">
    <source>
        <dbReference type="Proteomes" id="UP001152622"/>
    </source>
</evidence>
<keyword evidence="3" id="KW-1185">Reference proteome</keyword>
<evidence type="ECO:0000313" key="2">
    <source>
        <dbReference type="EMBL" id="KAJ8342426.1"/>
    </source>
</evidence>
<evidence type="ECO:0008006" key="4">
    <source>
        <dbReference type="Google" id="ProtNLM"/>
    </source>
</evidence>
<dbReference type="AlphaFoldDB" id="A0A9Q1EPB1"/>
<gene>
    <name evidence="2" type="ORF">SKAU_G00323540</name>
</gene>
<protein>
    <recommendedName>
        <fullName evidence="4">Secreted protein</fullName>
    </recommendedName>
</protein>
<evidence type="ECO:0000256" key="1">
    <source>
        <dbReference type="SAM" id="SignalP"/>
    </source>
</evidence>
<dbReference type="EMBL" id="JAINUF010000014">
    <property type="protein sequence ID" value="KAJ8342426.1"/>
    <property type="molecule type" value="Genomic_DNA"/>
</dbReference>
<comment type="caution">
    <text evidence="2">The sequence shown here is derived from an EMBL/GenBank/DDBJ whole genome shotgun (WGS) entry which is preliminary data.</text>
</comment>
<accession>A0A9Q1EPB1</accession>
<feature type="signal peptide" evidence="1">
    <location>
        <begin position="1"/>
        <end position="20"/>
    </location>
</feature>
<keyword evidence="1" id="KW-0732">Signal</keyword>
<dbReference type="Proteomes" id="UP001152622">
    <property type="component" value="Chromosome 14"/>
</dbReference>